<protein>
    <submittedName>
        <fullName evidence="1">Uncharacterized protein</fullName>
    </submittedName>
</protein>
<gene>
    <name evidence="1" type="ORF">M9H77_04431</name>
</gene>
<dbReference type="EMBL" id="CM044701">
    <property type="protein sequence ID" value="KAI5683203.1"/>
    <property type="molecule type" value="Genomic_DNA"/>
</dbReference>
<proteinExistence type="predicted"/>
<dbReference type="Proteomes" id="UP001060085">
    <property type="component" value="Linkage Group LG01"/>
</dbReference>
<evidence type="ECO:0000313" key="2">
    <source>
        <dbReference type="Proteomes" id="UP001060085"/>
    </source>
</evidence>
<reference evidence="2" key="1">
    <citation type="journal article" date="2023" name="Nat. Plants">
        <title>Single-cell RNA sequencing provides a high-resolution roadmap for understanding the multicellular compartmentation of specialized metabolism.</title>
        <authorList>
            <person name="Sun S."/>
            <person name="Shen X."/>
            <person name="Li Y."/>
            <person name="Li Y."/>
            <person name="Wang S."/>
            <person name="Li R."/>
            <person name="Zhang H."/>
            <person name="Shen G."/>
            <person name="Guo B."/>
            <person name="Wei J."/>
            <person name="Xu J."/>
            <person name="St-Pierre B."/>
            <person name="Chen S."/>
            <person name="Sun C."/>
        </authorList>
    </citation>
    <scope>NUCLEOTIDE SEQUENCE [LARGE SCALE GENOMIC DNA]</scope>
</reference>
<evidence type="ECO:0000313" key="1">
    <source>
        <dbReference type="EMBL" id="KAI5683203.1"/>
    </source>
</evidence>
<sequence length="193" mass="21636">MPFDQFVWLPYLDRGLVPSDLWRPEEMITHIGRRSMLVMWRSGSSRDNILGMALFYLLRIYHHHEIITLDGIGISRESTSAIQHVFLDIHVAEVDDMTTGVLEGPPSSPTQYASVMRKVQTIIRRCMVFISGTLGCTPSQHNIQQTFAVQPSLYHTQELVPKRGAHGVKRDACRLFGGGTYGGRIPTPPHPGG</sequence>
<organism evidence="1 2">
    <name type="scientific">Catharanthus roseus</name>
    <name type="common">Madagascar periwinkle</name>
    <name type="synonym">Vinca rosea</name>
    <dbReference type="NCBI Taxonomy" id="4058"/>
    <lineage>
        <taxon>Eukaryota</taxon>
        <taxon>Viridiplantae</taxon>
        <taxon>Streptophyta</taxon>
        <taxon>Embryophyta</taxon>
        <taxon>Tracheophyta</taxon>
        <taxon>Spermatophyta</taxon>
        <taxon>Magnoliopsida</taxon>
        <taxon>eudicotyledons</taxon>
        <taxon>Gunneridae</taxon>
        <taxon>Pentapetalae</taxon>
        <taxon>asterids</taxon>
        <taxon>lamiids</taxon>
        <taxon>Gentianales</taxon>
        <taxon>Apocynaceae</taxon>
        <taxon>Rauvolfioideae</taxon>
        <taxon>Vinceae</taxon>
        <taxon>Catharanthinae</taxon>
        <taxon>Catharanthus</taxon>
    </lineage>
</organism>
<comment type="caution">
    <text evidence="1">The sequence shown here is derived from an EMBL/GenBank/DDBJ whole genome shotgun (WGS) entry which is preliminary data.</text>
</comment>
<name>A0ACC0CEL6_CATRO</name>
<accession>A0ACC0CEL6</accession>
<keyword evidence="2" id="KW-1185">Reference proteome</keyword>